<proteinExistence type="predicted"/>
<name>A6HAU8_RAT</name>
<protein>
    <submittedName>
        <fullName evidence="1">RCG61696</fullName>
    </submittedName>
</protein>
<evidence type="ECO:0000313" key="2">
    <source>
        <dbReference type="Proteomes" id="UP000234681"/>
    </source>
</evidence>
<dbReference type="AlphaFoldDB" id="A6HAU8"/>
<sequence>MENPVENNYPTLRGQDAPA</sequence>
<gene>
    <name evidence="1" type="ORF">rCG_61696</name>
</gene>
<dbReference type="Proteomes" id="UP000234681">
    <property type="component" value="Chromosome 6"/>
</dbReference>
<dbReference type="EMBL" id="CH473947">
    <property type="protein sequence ID" value="EDM03153.1"/>
    <property type="molecule type" value="Genomic_DNA"/>
</dbReference>
<feature type="non-terminal residue" evidence="1">
    <location>
        <position position="19"/>
    </location>
</feature>
<accession>A6HAU8</accession>
<organism evidence="1 2">
    <name type="scientific">Rattus norvegicus</name>
    <name type="common">Rat</name>
    <dbReference type="NCBI Taxonomy" id="10116"/>
    <lineage>
        <taxon>Eukaryota</taxon>
        <taxon>Metazoa</taxon>
        <taxon>Chordata</taxon>
        <taxon>Craniata</taxon>
        <taxon>Vertebrata</taxon>
        <taxon>Euteleostomi</taxon>
        <taxon>Mammalia</taxon>
        <taxon>Eutheria</taxon>
        <taxon>Euarchontoglires</taxon>
        <taxon>Glires</taxon>
        <taxon>Rodentia</taxon>
        <taxon>Myomorpha</taxon>
        <taxon>Muroidea</taxon>
        <taxon>Muridae</taxon>
        <taxon>Murinae</taxon>
        <taxon>Rattus</taxon>
    </lineage>
</organism>
<evidence type="ECO:0000313" key="1">
    <source>
        <dbReference type="EMBL" id="EDM03153.1"/>
    </source>
</evidence>
<reference evidence="2" key="1">
    <citation type="submission" date="2005-09" db="EMBL/GenBank/DDBJ databases">
        <authorList>
            <person name="Mural R.J."/>
            <person name="Li P.W."/>
            <person name="Adams M.D."/>
            <person name="Amanatides P.G."/>
            <person name="Baden-Tillson H."/>
            <person name="Barnstead M."/>
            <person name="Chin S.H."/>
            <person name="Dew I."/>
            <person name="Evans C.A."/>
            <person name="Ferriera S."/>
            <person name="Flanigan M."/>
            <person name="Fosler C."/>
            <person name="Glodek A."/>
            <person name="Gu Z."/>
            <person name="Holt R.A."/>
            <person name="Jennings D."/>
            <person name="Kraft C.L."/>
            <person name="Lu F."/>
            <person name="Nguyen T."/>
            <person name="Nusskern D.R."/>
            <person name="Pfannkoch C.M."/>
            <person name="Sitter C."/>
            <person name="Sutton G.G."/>
            <person name="Venter J.C."/>
            <person name="Wang Z."/>
            <person name="Woodage T."/>
            <person name="Zheng X.H."/>
            <person name="Zhong F."/>
        </authorList>
    </citation>
    <scope>NUCLEOTIDE SEQUENCE [LARGE SCALE GENOMIC DNA]</scope>
    <source>
        <strain>BN</strain>
        <strain evidence="2">Sprague-Dawley</strain>
    </source>
</reference>